<dbReference type="AlphaFoldDB" id="A0A7S1AEL1"/>
<accession>A0A7S1AEL1</accession>
<reference evidence="1" key="1">
    <citation type="submission" date="2021-01" db="EMBL/GenBank/DDBJ databases">
        <authorList>
            <person name="Corre E."/>
            <person name="Pelletier E."/>
            <person name="Niang G."/>
            <person name="Scheremetjew M."/>
            <person name="Finn R."/>
            <person name="Kale V."/>
            <person name="Holt S."/>
            <person name="Cochrane G."/>
            <person name="Meng A."/>
            <person name="Brown T."/>
            <person name="Cohen L."/>
        </authorList>
    </citation>
    <scope>NUCLEOTIDE SEQUENCE</scope>
</reference>
<name>A0A7S1AEL1_NOCSC</name>
<dbReference type="EMBL" id="HBFQ01036633">
    <property type="protein sequence ID" value="CAD8851475.1"/>
    <property type="molecule type" value="Transcribed_RNA"/>
</dbReference>
<protein>
    <submittedName>
        <fullName evidence="1">Uncharacterized protein</fullName>
    </submittedName>
</protein>
<proteinExistence type="predicted"/>
<gene>
    <name evidence="1" type="ORF">NSCI0253_LOCUS25825</name>
</gene>
<sequence>MVQWDLQLPHRWRRRVKLSILVAGALAVLSWRRGTWRRLMVLLFRRQFVRRDPIYGESLGIVYSKQDATWEMFLDGLGIPVDSPARSHVRQLFARPHIEATLVELFNKLTDGRPTATLQDISRLSNGLSGHLHVLLKTKGRVPLVKAVSEDQQWLDENFEFRFPPESPLDSQTFIGFVKLIIVRRVCRTLIGALGVDTLRGGLQAPLSINISFDVGGDPVILQTVTPVSTANSVGERLGHIQDIDEDQSEDA</sequence>
<evidence type="ECO:0000313" key="1">
    <source>
        <dbReference type="EMBL" id="CAD8851475.1"/>
    </source>
</evidence>
<organism evidence="1">
    <name type="scientific">Noctiluca scintillans</name>
    <name type="common">Sea sparkle</name>
    <name type="synonym">Red tide dinoflagellate</name>
    <dbReference type="NCBI Taxonomy" id="2966"/>
    <lineage>
        <taxon>Eukaryota</taxon>
        <taxon>Sar</taxon>
        <taxon>Alveolata</taxon>
        <taxon>Dinophyceae</taxon>
        <taxon>Noctilucales</taxon>
        <taxon>Noctilucaceae</taxon>
        <taxon>Noctiluca</taxon>
    </lineage>
</organism>